<gene>
    <name evidence="6" type="ORF">K431DRAFT_348215</name>
</gene>
<dbReference type="PANTHER" id="PTHR15454">
    <property type="entry name" value="NISCHARIN RELATED"/>
    <property type="match status" value="1"/>
</dbReference>
<accession>A0A9P4UM37</accession>
<evidence type="ECO:0000256" key="4">
    <source>
        <dbReference type="ARBA" id="ARBA00022737"/>
    </source>
</evidence>
<feature type="compositionally biased region" description="Basic and acidic residues" evidence="5">
    <location>
        <begin position="381"/>
        <end position="390"/>
    </location>
</feature>
<dbReference type="AlphaFoldDB" id="A0A9P4UM37"/>
<keyword evidence="7" id="KW-1185">Reference proteome</keyword>
<keyword evidence="3" id="KW-0433">Leucine-rich repeat</keyword>
<comment type="subcellular location">
    <subcellularLocation>
        <location evidence="1">Cytoplasm</location>
    </subcellularLocation>
</comment>
<dbReference type="SUPFAM" id="SSF52075">
    <property type="entry name" value="Outer arm dynein light chain 1"/>
    <property type="match status" value="1"/>
</dbReference>
<proteinExistence type="predicted"/>
<dbReference type="InterPro" id="IPR001611">
    <property type="entry name" value="Leu-rich_rpt"/>
</dbReference>
<feature type="compositionally biased region" description="Polar residues" evidence="5">
    <location>
        <begin position="802"/>
        <end position="826"/>
    </location>
</feature>
<feature type="compositionally biased region" description="Pro residues" evidence="5">
    <location>
        <begin position="287"/>
        <end position="296"/>
    </location>
</feature>
<dbReference type="Proteomes" id="UP000799441">
    <property type="component" value="Unassembled WGS sequence"/>
</dbReference>
<feature type="region of interest" description="Disordered" evidence="5">
    <location>
        <begin position="578"/>
        <end position="620"/>
    </location>
</feature>
<protein>
    <recommendedName>
        <fullName evidence="8">L domain-like protein</fullName>
    </recommendedName>
</protein>
<feature type="compositionally biased region" description="Pro residues" evidence="5">
    <location>
        <begin position="605"/>
        <end position="617"/>
    </location>
</feature>
<evidence type="ECO:0000256" key="2">
    <source>
        <dbReference type="ARBA" id="ARBA00022490"/>
    </source>
</evidence>
<feature type="compositionally biased region" description="Basic and acidic residues" evidence="5">
    <location>
        <begin position="587"/>
        <end position="597"/>
    </location>
</feature>
<evidence type="ECO:0000256" key="3">
    <source>
        <dbReference type="ARBA" id="ARBA00022614"/>
    </source>
</evidence>
<evidence type="ECO:0000313" key="7">
    <source>
        <dbReference type="Proteomes" id="UP000799441"/>
    </source>
</evidence>
<organism evidence="6 7">
    <name type="scientific">Polychaeton citri CBS 116435</name>
    <dbReference type="NCBI Taxonomy" id="1314669"/>
    <lineage>
        <taxon>Eukaryota</taxon>
        <taxon>Fungi</taxon>
        <taxon>Dikarya</taxon>
        <taxon>Ascomycota</taxon>
        <taxon>Pezizomycotina</taxon>
        <taxon>Dothideomycetes</taxon>
        <taxon>Dothideomycetidae</taxon>
        <taxon>Capnodiales</taxon>
        <taxon>Capnodiaceae</taxon>
        <taxon>Polychaeton</taxon>
    </lineage>
</organism>
<comment type="caution">
    <text evidence="6">The sequence shown here is derived from an EMBL/GenBank/DDBJ whole genome shotgun (WGS) entry which is preliminary data.</text>
</comment>
<feature type="compositionally biased region" description="Low complexity" evidence="5">
    <location>
        <begin position="705"/>
        <end position="719"/>
    </location>
</feature>
<dbReference type="Pfam" id="PF13855">
    <property type="entry name" value="LRR_8"/>
    <property type="match status" value="1"/>
</dbReference>
<feature type="compositionally biased region" description="Low complexity" evidence="5">
    <location>
        <begin position="328"/>
        <end position="337"/>
    </location>
</feature>
<reference evidence="6" key="1">
    <citation type="journal article" date="2020" name="Stud. Mycol.">
        <title>101 Dothideomycetes genomes: a test case for predicting lifestyles and emergence of pathogens.</title>
        <authorList>
            <person name="Haridas S."/>
            <person name="Albert R."/>
            <person name="Binder M."/>
            <person name="Bloem J."/>
            <person name="Labutti K."/>
            <person name="Salamov A."/>
            <person name="Andreopoulos B."/>
            <person name="Baker S."/>
            <person name="Barry K."/>
            <person name="Bills G."/>
            <person name="Bluhm B."/>
            <person name="Cannon C."/>
            <person name="Castanera R."/>
            <person name="Culley D."/>
            <person name="Daum C."/>
            <person name="Ezra D."/>
            <person name="Gonzalez J."/>
            <person name="Henrissat B."/>
            <person name="Kuo A."/>
            <person name="Liang C."/>
            <person name="Lipzen A."/>
            <person name="Lutzoni F."/>
            <person name="Magnuson J."/>
            <person name="Mondo S."/>
            <person name="Nolan M."/>
            <person name="Ohm R."/>
            <person name="Pangilinan J."/>
            <person name="Park H.-J."/>
            <person name="Ramirez L."/>
            <person name="Alfaro M."/>
            <person name="Sun H."/>
            <person name="Tritt A."/>
            <person name="Yoshinaga Y."/>
            <person name="Zwiers L.-H."/>
            <person name="Turgeon B."/>
            <person name="Goodwin S."/>
            <person name="Spatafora J."/>
            <person name="Crous P."/>
            <person name="Grigoriev I."/>
        </authorList>
    </citation>
    <scope>NUCLEOTIDE SEQUENCE</scope>
    <source>
        <strain evidence="6">CBS 116435</strain>
    </source>
</reference>
<keyword evidence="2" id="KW-0963">Cytoplasm</keyword>
<dbReference type="Gene3D" id="3.80.10.10">
    <property type="entry name" value="Ribonuclease Inhibitor"/>
    <property type="match status" value="2"/>
</dbReference>
<keyword evidence="4" id="KW-0677">Repeat</keyword>
<dbReference type="GO" id="GO:0005737">
    <property type="term" value="C:cytoplasm"/>
    <property type="evidence" value="ECO:0007669"/>
    <property type="project" value="UniProtKB-SubCell"/>
</dbReference>
<evidence type="ECO:0000256" key="1">
    <source>
        <dbReference type="ARBA" id="ARBA00004496"/>
    </source>
</evidence>
<dbReference type="EMBL" id="MU003815">
    <property type="protein sequence ID" value="KAF2719174.1"/>
    <property type="molecule type" value="Genomic_DNA"/>
</dbReference>
<sequence length="826" mass="90732">MESEDGLVFVKNLAYFVRTHEKALANALQLQRQRHKPGQQPTSSAATKASIASSSAPAITLAEALSRPYLSFASTVAKPAKLALTPHHLFYLLNKFEDLGVDVGPTNVRLENLQSEWAGSNYVSFLGGAPKSKGRAADTESLRSVSSVRSVMSSMSSMWSHFSLSNSEAKTERKLAQHREDVKYLYSCFTKIPALRLCPDQRAHLIRGFEDFPLDTAVPLFVFKNLSMVEIIDLDFRQFYGWDRLAEQVRSLILRRASVDDPLDVLLNIVLDDMDKRRRRSSKIPAPATPSTPGAPFPTNSPKYRQAELARSFSAPNSPLADQRRSSRCSTNNNSYSGNPGLVRGGSSDGVQSSTPKLQRSFSPTRPPISRHQTLAKRRRAGTENVRRESGSSGSSTHEMTPRQSSADLSSMGGLPSSKWRFLRHLSLAENALTFLTAPSLAPVAETLQSLDLSGNLFSEIPDALATLTNLRALNLSNCMIESLSSLSRSPLPAITTLNLRSNRLFSLVGIERLYSLERVDLRDNRLHDPTEVARLTGLPDIIDVYVAKNPFTKTHGSYRITVFNLFRSTPGHLEDVVIDSLPPTSSEKKQLVDRAPEQANVPVVRPPPEDASPPPGEELLQKPLRHEAIATIQEQRATPASIGHRRSTSDFGPNSTSRKKKGTRRRIVELSQAEAAASPFPAVQAPETALVEASPRPSIEESEPTTPHTTPYHTAPTTQIRIADSERPRLETGTSSPTPGPPLHYRNPSDENYSAVPVANVESDAYRQKIEALKNDLGPHWLSAFNDDQIGATPGHDRDLSPSSRKQQVQMANNQGVSIGNRTLG</sequence>
<feature type="region of interest" description="Disordered" evidence="5">
    <location>
        <begin position="30"/>
        <end position="49"/>
    </location>
</feature>
<name>A0A9P4UM37_9PEZI</name>
<dbReference type="FunFam" id="3.80.10.10:FF:000273">
    <property type="entry name" value="Leucine Rich Repeat domain protein"/>
    <property type="match status" value="1"/>
</dbReference>
<dbReference type="InterPro" id="IPR032675">
    <property type="entry name" value="LRR_dom_sf"/>
</dbReference>
<feature type="compositionally biased region" description="Polar residues" evidence="5">
    <location>
        <begin position="391"/>
        <end position="409"/>
    </location>
</feature>
<feature type="region of interest" description="Disordered" evidence="5">
    <location>
        <begin position="635"/>
        <end position="758"/>
    </location>
</feature>
<dbReference type="OrthoDB" id="676979at2759"/>
<evidence type="ECO:0008006" key="8">
    <source>
        <dbReference type="Google" id="ProtNLM"/>
    </source>
</evidence>
<dbReference type="PROSITE" id="PS51450">
    <property type="entry name" value="LRR"/>
    <property type="match status" value="2"/>
</dbReference>
<evidence type="ECO:0000256" key="5">
    <source>
        <dbReference type="SAM" id="MobiDB-lite"/>
    </source>
</evidence>
<feature type="region of interest" description="Disordered" evidence="5">
    <location>
        <begin position="789"/>
        <end position="826"/>
    </location>
</feature>
<evidence type="ECO:0000313" key="6">
    <source>
        <dbReference type="EMBL" id="KAF2719174.1"/>
    </source>
</evidence>
<dbReference type="PANTHER" id="PTHR15454:SF69">
    <property type="entry name" value="SERINE_THREONINE-PROTEIN KINASE 11-INTERACTING PROTEIN"/>
    <property type="match status" value="1"/>
</dbReference>
<feature type="region of interest" description="Disordered" evidence="5">
    <location>
        <begin position="278"/>
        <end position="412"/>
    </location>
</feature>
<feature type="compositionally biased region" description="Polar residues" evidence="5">
    <location>
        <begin position="349"/>
        <end position="364"/>
    </location>
</feature>